<organism evidence="3">
    <name type="scientific">Gongylonema pulchrum</name>
    <dbReference type="NCBI Taxonomy" id="637853"/>
    <lineage>
        <taxon>Eukaryota</taxon>
        <taxon>Metazoa</taxon>
        <taxon>Ecdysozoa</taxon>
        <taxon>Nematoda</taxon>
        <taxon>Chromadorea</taxon>
        <taxon>Rhabditida</taxon>
        <taxon>Spirurina</taxon>
        <taxon>Spiruromorpha</taxon>
        <taxon>Spiruroidea</taxon>
        <taxon>Gongylonematidae</taxon>
        <taxon>Gongylonema</taxon>
    </lineage>
</organism>
<name>A0A183DDP2_9BILA</name>
<keyword evidence="2" id="KW-1185">Reference proteome</keyword>
<dbReference type="WBParaSite" id="GPUH_0000684201-mRNA-1">
    <property type="protein sequence ID" value="GPUH_0000684201-mRNA-1"/>
    <property type="gene ID" value="GPUH_0000684201"/>
</dbReference>
<protein>
    <submittedName>
        <fullName evidence="1 3">Uncharacterized protein</fullName>
    </submittedName>
</protein>
<accession>A0A183DDP2</accession>
<evidence type="ECO:0000313" key="3">
    <source>
        <dbReference type="WBParaSite" id="GPUH_0000684201-mRNA-1"/>
    </source>
</evidence>
<reference evidence="1 2" key="2">
    <citation type="submission" date="2018-11" db="EMBL/GenBank/DDBJ databases">
        <authorList>
            <consortium name="Pathogen Informatics"/>
        </authorList>
    </citation>
    <scope>NUCLEOTIDE SEQUENCE [LARGE SCALE GENOMIC DNA]</scope>
</reference>
<evidence type="ECO:0000313" key="2">
    <source>
        <dbReference type="Proteomes" id="UP000271098"/>
    </source>
</evidence>
<gene>
    <name evidence="1" type="ORF">GPUH_LOCUS6831</name>
</gene>
<proteinExistence type="predicted"/>
<dbReference type="EMBL" id="UYRT01016744">
    <property type="protein sequence ID" value="VDK56267.1"/>
    <property type="molecule type" value="Genomic_DNA"/>
</dbReference>
<dbReference type="AlphaFoldDB" id="A0A183DDP2"/>
<reference evidence="3" key="1">
    <citation type="submission" date="2016-06" db="UniProtKB">
        <authorList>
            <consortium name="WormBaseParasite"/>
        </authorList>
    </citation>
    <scope>IDENTIFICATION</scope>
</reference>
<sequence>MDDEPIAAEGVGAMPGAISEAFAAKPEEVVMEVLLVGMGVNQARPMLLLLIDDMVSTYEMFAYDNAVQSHLAIRSVSIHVSTKLLLFAANVDMLGSPLCLFSFEKVD</sequence>
<dbReference type="Proteomes" id="UP000271098">
    <property type="component" value="Unassembled WGS sequence"/>
</dbReference>
<evidence type="ECO:0000313" key="1">
    <source>
        <dbReference type="EMBL" id="VDK56267.1"/>
    </source>
</evidence>